<gene>
    <name evidence="2" type="ORF">CBW42_07530</name>
</gene>
<organism evidence="2 3">
    <name type="scientific">Butyricicoccus porcorum</name>
    <dbReference type="NCBI Taxonomy" id="1945634"/>
    <lineage>
        <taxon>Bacteria</taxon>
        <taxon>Bacillati</taxon>
        <taxon>Bacillota</taxon>
        <taxon>Clostridia</taxon>
        <taxon>Eubacteriales</taxon>
        <taxon>Butyricicoccaceae</taxon>
        <taxon>Butyricicoccus</taxon>
    </lineage>
</organism>
<evidence type="ECO:0000259" key="1">
    <source>
        <dbReference type="Pfam" id="PF01966"/>
    </source>
</evidence>
<sequence>MHDTAANILLAACAYNGADPKRNHHLLKVHNYCRMIAEGEQLDAHTRFVLEAAAALHDIGIHEAERVHGSTSGAYQQLEGPPIARQLLAPFALPAEDVERICWLIAHHHTYSPIDGIDHQILLEADFLVNAWEEPFSDQQIRHFYTHIAATETGKALLRAHYLPDIT</sequence>
<evidence type="ECO:0000313" key="2">
    <source>
        <dbReference type="EMBL" id="OUM20667.1"/>
    </source>
</evidence>
<keyword evidence="3" id="KW-1185">Reference proteome</keyword>
<evidence type="ECO:0000313" key="3">
    <source>
        <dbReference type="Proteomes" id="UP000194903"/>
    </source>
</evidence>
<dbReference type="SUPFAM" id="SSF109604">
    <property type="entry name" value="HD-domain/PDEase-like"/>
    <property type="match status" value="1"/>
</dbReference>
<dbReference type="AlphaFoldDB" id="A0A252F4G6"/>
<feature type="domain" description="HD" evidence="1">
    <location>
        <begin position="24"/>
        <end position="115"/>
    </location>
</feature>
<dbReference type="Pfam" id="PF01966">
    <property type="entry name" value="HD"/>
    <property type="match status" value="1"/>
</dbReference>
<dbReference type="InterPro" id="IPR006674">
    <property type="entry name" value="HD_domain"/>
</dbReference>
<proteinExistence type="predicted"/>
<reference evidence="2 3" key="1">
    <citation type="submission" date="2017-05" db="EMBL/GenBank/DDBJ databases">
        <title>Butyricicoccus porcorum sp. nov. a butyrate-producing bacterium from the swine intestinal tract.</title>
        <authorList>
            <person name="Trachsel J."/>
            <person name="Humphrey S."/>
            <person name="Allen H.K."/>
        </authorList>
    </citation>
    <scope>NUCLEOTIDE SEQUENCE [LARGE SCALE GENOMIC DNA]</scope>
    <source>
        <strain evidence="2">BB10</strain>
    </source>
</reference>
<dbReference type="Gene3D" id="1.10.3210.10">
    <property type="entry name" value="Hypothetical protein af1432"/>
    <property type="match status" value="1"/>
</dbReference>
<name>A0A252F4G6_9FIRM</name>
<accession>A0A252F4G6</accession>
<dbReference type="RefSeq" id="WP_087019369.1">
    <property type="nucleotide sequence ID" value="NZ_NHOC01000005.1"/>
</dbReference>
<protein>
    <recommendedName>
        <fullName evidence="1">HD domain-containing protein</fullName>
    </recommendedName>
</protein>
<comment type="caution">
    <text evidence="2">The sequence shown here is derived from an EMBL/GenBank/DDBJ whole genome shotgun (WGS) entry which is preliminary data.</text>
</comment>
<dbReference type="EMBL" id="NHOC01000005">
    <property type="protein sequence ID" value="OUM20667.1"/>
    <property type="molecule type" value="Genomic_DNA"/>
</dbReference>
<dbReference type="Proteomes" id="UP000194903">
    <property type="component" value="Unassembled WGS sequence"/>
</dbReference>
<dbReference type="OrthoDB" id="155250at2"/>